<dbReference type="InterPro" id="IPR012535">
    <property type="entry name" value="Cell_div_Cdc14"/>
</dbReference>
<evidence type="ECO:0000313" key="2">
    <source>
        <dbReference type="Proteomes" id="UP000095023"/>
    </source>
</evidence>
<dbReference type="PANTHER" id="PTHR34065:SF1">
    <property type="entry name" value="CELL DIVISION CONTROL PROTEIN 14"/>
    <property type="match status" value="1"/>
</dbReference>
<accession>A0A1E4THP5</accession>
<dbReference type="InterPro" id="IPR011989">
    <property type="entry name" value="ARM-like"/>
</dbReference>
<name>A0A1E4THP5_9ASCO</name>
<dbReference type="InterPro" id="IPR016024">
    <property type="entry name" value="ARM-type_fold"/>
</dbReference>
<keyword evidence="2" id="KW-1185">Reference proteome</keyword>
<proteinExistence type="predicted"/>
<dbReference type="AlphaFoldDB" id="A0A1E4THP5"/>
<dbReference type="EMBL" id="KV453842">
    <property type="protein sequence ID" value="ODV91284.1"/>
    <property type="molecule type" value="Genomic_DNA"/>
</dbReference>
<dbReference type="SUPFAM" id="SSF48371">
    <property type="entry name" value="ARM repeat"/>
    <property type="match status" value="1"/>
</dbReference>
<dbReference type="PANTHER" id="PTHR34065">
    <property type="entry name" value="CELL DIVISION CONTROL PROTEIN 14"/>
    <property type="match status" value="1"/>
</dbReference>
<sequence>MEKLLVSAFDFLLSSDPGDIRRGLRHIEGMLVHLCRASGKKNHAGQVNDPALDMFVRLQANFEYNLAIRLITCLEGLLAKEPSSHIDSLCMSALQVLQGVLLLHPPSRRLFARKVNMTVLLDLLEPHDEKEDLELRQVTVTTILCAVAGQPENMRRLEELEGISILAALFTTKSSPKTLKVSVLEFLCYYLMPETNQQPQQQHKEDDSHLRTPAEKEAILSAHIPNVNSITKEMKSLNIVPSY</sequence>
<organism evidence="1 2">
    <name type="scientific">Tortispora caseinolytica NRRL Y-17796</name>
    <dbReference type="NCBI Taxonomy" id="767744"/>
    <lineage>
        <taxon>Eukaryota</taxon>
        <taxon>Fungi</taxon>
        <taxon>Dikarya</taxon>
        <taxon>Ascomycota</taxon>
        <taxon>Saccharomycotina</taxon>
        <taxon>Trigonopsidomycetes</taxon>
        <taxon>Trigonopsidales</taxon>
        <taxon>Trigonopsidaceae</taxon>
        <taxon>Tortispora</taxon>
    </lineage>
</organism>
<evidence type="ECO:0000313" key="1">
    <source>
        <dbReference type="EMBL" id="ODV91284.1"/>
    </source>
</evidence>
<gene>
    <name evidence="1" type="ORF">CANCADRAFT_122149</name>
</gene>
<evidence type="ECO:0008006" key="3">
    <source>
        <dbReference type="Google" id="ProtNLM"/>
    </source>
</evidence>
<protein>
    <recommendedName>
        <fullName evidence="3">Cell division control protein 14</fullName>
    </recommendedName>
</protein>
<reference evidence="2" key="1">
    <citation type="submission" date="2016-02" db="EMBL/GenBank/DDBJ databases">
        <title>Comparative genomics of biotechnologically important yeasts.</title>
        <authorList>
            <consortium name="DOE Joint Genome Institute"/>
            <person name="Riley R."/>
            <person name="Haridas S."/>
            <person name="Wolfe K.H."/>
            <person name="Lopes M.R."/>
            <person name="Hittinger C.T."/>
            <person name="Goker M."/>
            <person name="Salamov A."/>
            <person name="Wisecaver J."/>
            <person name="Long T.M."/>
            <person name="Aerts A.L."/>
            <person name="Barry K."/>
            <person name="Choi C."/>
            <person name="Clum A."/>
            <person name="Coughlan A.Y."/>
            <person name="Deshpande S."/>
            <person name="Douglass A.P."/>
            <person name="Hanson S.J."/>
            <person name="Klenk H.-P."/>
            <person name="Labutti K."/>
            <person name="Lapidus A."/>
            <person name="Lindquist E."/>
            <person name="Lipzen A."/>
            <person name="Meier-Kolthoff J.P."/>
            <person name="Ohm R.A."/>
            <person name="Otillar R.P."/>
            <person name="Pangilinan J."/>
            <person name="Peng Y."/>
            <person name="Rokas A."/>
            <person name="Rosa C.A."/>
            <person name="Scheuner C."/>
            <person name="Sibirny A.A."/>
            <person name="Slot J.C."/>
            <person name="Stielow J.B."/>
            <person name="Sun H."/>
            <person name="Kurtzman C.P."/>
            <person name="Blackwell M."/>
            <person name="Jeffries T.W."/>
            <person name="Grigoriev I.V."/>
        </authorList>
    </citation>
    <scope>NUCLEOTIDE SEQUENCE [LARGE SCALE GENOMIC DNA]</scope>
    <source>
        <strain evidence="2">NRRL Y-17796</strain>
    </source>
</reference>
<dbReference type="Gene3D" id="1.25.10.10">
    <property type="entry name" value="Leucine-rich Repeat Variant"/>
    <property type="match status" value="1"/>
</dbReference>
<dbReference type="Pfam" id="PF08045">
    <property type="entry name" value="CDC14"/>
    <property type="match status" value="1"/>
</dbReference>
<dbReference type="OrthoDB" id="5357220at2759"/>
<dbReference type="Proteomes" id="UP000095023">
    <property type="component" value="Unassembled WGS sequence"/>
</dbReference>